<gene>
    <name evidence="4" type="ORF">DEA61_12000</name>
</gene>
<name>A0A101E6B9_9THEO</name>
<keyword evidence="1" id="KW-0677">Repeat</keyword>
<protein>
    <submittedName>
        <fullName evidence="4">S-layer homology domain-containing protein</fullName>
    </submittedName>
</protein>
<dbReference type="EMBL" id="DOLB01000173">
    <property type="protein sequence ID" value="HBT50466.1"/>
    <property type="molecule type" value="Genomic_DNA"/>
</dbReference>
<evidence type="ECO:0000259" key="3">
    <source>
        <dbReference type="PROSITE" id="PS51272"/>
    </source>
</evidence>
<accession>A0A101E6B9</accession>
<dbReference type="RefSeq" id="WP_278429640.1">
    <property type="nucleotide sequence ID" value="NZ_DOLB01000173.1"/>
</dbReference>
<dbReference type="PROSITE" id="PS51272">
    <property type="entry name" value="SLH"/>
    <property type="match status" value="1"/>
</dbReference>
<comment type="caution">
    <text evidence="4">The sequence shown here is derived from an EMBL/GenBank/DDBJ whole genome shotgun (WGS) entry which is preliminary data.</text>
</comment>
<evidence type="ECO:0000313" key="4">
    <source>
        <dbReference type="EMBL" id="HBT50466.1"/>
    </source>
</evidence>
<organism evidence="4 5">
    <name type="scientific">Caldanaerobacter subterraneus</name>
    <dbReference type="NCBI Taxonomy" id="911092"/>
    <lineage>
        <taxon>Bacteria</taxon>
        <taxon>Bacillati</taxon>
        <taxon>Bacillota</taxon>
        <taxon>Clostridia</taxon>
        <taxon>Thermoanaerobacterales</taxon>
        <taxon>Thermoanaerobacteraceae</taxon>
        <taxon>Caldanaerobacter</taxon>
    </lineage>
</organism>
<keyword evidence="2" id="KW-0732">Signal</keyword>
<evidence type="ECO:0000313" key="5">
    <source>
        <dbReference type="Proteomes" id="UP000264445"/>
    </source>
</evidence>
<feature type="chain" id="PRO_5030019964" evidence="2">
    <location>
        <begin position="26"/>
        <end position="108"/>
    </location>
</feature>
<reference evidence="4 5" key="1">
    <citation type="journal article" date="2018" name="Nat. Biotechnol.">
        <title>A standardized bacterial taxonomy based on genome phylogeny substantially revises the tree of life.</title>
        <authorList>
            <person name="Parks D.H."/>
            <person name="Chuvochina M."/>
            <person name="Waite D.W."/>
            <person name="Rinke C."/>
            <person name="Skarshewski A."/>
            <person name="Chaumeil P.A."/>
            <person name="Hugenholtz P."/>
        </authorList>
    </citation>
    <scope>NUCLEOTIDE SEQUENCE [LARGE SCALE GENOMIC DNA]</scope>
    <source>
        <strain evidence="4">UBA12544</strain>
    </source>
</reference>
<evidence type="ECO:0000256" key="1">
    <source>
        <dbReference type="ARBA" id="ARBA00022737"/>
    </source>
</evidence>
<sequence>MKGKRLLAFLLALIFLLQLNSVSYAQTTFYGVEYAPSIYYNMSFKDIQNSFARYDIMKMAALAVIKGGGNQKFYPKGYLKKEEALTYIIRLMGLESQIVPTDTSSSTG</sequence>
<feature type="non-terminal residue" evidence="4">
    <location>
        <position position="108"/>
    </location>
</feature>
<dbReference type="AlphaFoldDB" id="A0A101E6B9"/>
<dbReference type="Pfam" id="PF00395">
    <property type="entry name" value="SLH"/>
    <property type="match status" value="1"/>
</dbReference>
<evidence type="ECO:0000256" key="2">
    <source>
        <dbReference type="SAM" id="SignalP"/>
    </source>
</evidence>
<feature type="signal peptide" evidence="2">
    <location>
        <begin position="1"/>
        <end position="25"/>
    </location>
</feature>
<proteinExistence type="predicted"/>
<dbReference type="Proteomes" id="UP000264445">
    <property type="component" value="Unassembled WGS sequence"/>
</dbReference>
<feature type="domain" description="SLH" evidence="3">
    <location>
        <begin position="39"/>
        <end position="102"/>
    </location>
</feature>
<dbReference type="InterPro" id="IPR001119">
    <property type="entry name" value="SLH_dom"/>
</dbReference>